<dbReference type="PROSITE" id="PS00622">
    <property type="entry name" value="HTH_LUXR_1"/>
    <property type="match status" value="1"/>
</dbReference>
<dbReference type="GO" id="GO:0003677">
    <property type="term" value="F:DNA binding"/>
    <property type="evidence" value="ECO:0007669"/>
    <property type="project" value="UniProtKB-KW"/>
</dbReference>
<dbReference type="InterPro" id="IPR016032">
    <property type="entry name" value="Sig_transdc_resp-reg_C-effctor"/>
</dbReference>
<dbReference type="PANTHER" id="PTHR44688">
    <property type="entry name" value="DNA-BINDING TRANSCRIPTIONAL ACTIVATOR DEVR_DOSR"/>
    <property type="match status" value="1"/>
</dbReference>
<name>A0A645JIU6_9ZZZZ</name>
<reference evidence="5" key="1">
    <citation type="submission" date="2019-08" db="EMBL/GenBank/DDBJ databases">
        <authorList>
            <person name="Kucharzyk K."/>
            <person name="Murdoch R.W."/>
            <person name="Higgins S."/>
            <person name="Loffler F."/>
        </authorList>
    </citation>
    <scope>NUCLEOTIDE SEQUENCE</scope>
</reference>
<dbReference type="InterPro" id="IPR036388">
    <property type="entry name" value="WH-like_DNA-bd_sf"/>
</dbReference>
<dbReference type="PROSITE" id="PS50043">
    <property type="entry name" value="HTH_LUXR_2"/>
    <property type="match status" value="1"/>
</dbReference>
<evidence type="ECO:0000256" key="3">
    <source>
        <dbReference type="ARBA" id="ARBA00023163"/>
    </source>
</evidence>
<dbReference type="Gene3D" id="1.10.10.10">
    <property type="entry name" value="Winged helix-like DNA-binding domain superfamily/Winged helix DNA-binding domain"/>
    <property type="match status" value="1"/>
</dbReference>
<dbReference type="InterPro" id="IPR000792">
    <property type="entry name" value="Tscrpt_reg_LuxR_C"/>
</dbReference>
<protein>
    <submittedName>
        <fullName evidence="5">Oxygen regulatory protein NreC</fullName>
    </submittedName>
</protein>
<dbReference type="Pfam" id="PF00196">
    <property type="entry name" value="GerE"/>
    <property type="match status" value="1"/>
</dbReference>
<dbReference type="CDD" id="cd06170">
    <property type="entry name" value="LuxR_C_like"/>
    <property type="match status" value="1"/>
</dbReference>
<comment type="caution">
    <text evidence="5">The sequence shown here is derived from an EMBL/GenBank/DDBJ whole genome shotgun (WGS) entry which is preliminary data.</text>
</comment>
<proteinExistence type="predicted"/>
<dbReference type="PANTHER" id="PTHR44688:SF16">
    <property type="entry name" value="DNA-BINDING TRANSCRIPTIONAL ACTIVATOR DEVR_DOSR"/>
    <property type="match status" value="1"/>
</dbReference>
<dbReference type="GO" id="GO:0006355">
    <property type="term" value="P:regulation of DNA-templated transcription"/>
    <property type="evidence" value="ECO:0007669"/>
    <property type="project" value="InterPro"/>
</dbReference>
<gene>
    <name evidence="5" type="primary">nreC_41</name>
    <name evidence="5" type="ORF">SDC9_210794</name>
</gene>
<dbReference type="AlphaFoldDB" id="A0A645JIU6"/>
<dbReference type="PRINTS" id="PR00038">
    <property type="entry name" value="HTHLUXR"/>
</dbReference>
<keyword evidence="1" id="KW-0805">Transcription regulation</keyword>
<evidence type="ECO:0000256" key="1">
    <source>
        <dbReference type="ARBA" id="ARBA00023015"/>
    </source>
</evidence>
<evidence type="ECO:0000313" key="5">
    <source>
        <dbReference type="EMBL" id="MPN63040.1"/>
    </source>
</evidence>
<sequence length="76" mass="8722">MQQGPTSSEVTLTERELDVLKLLVDGKSVNEISQILHISKNTVNSHRTNIMVKLNCETIVDLIRYSIRKGFFEFDK</sequence>
<keyword evidence="2" id="KW-0238">DNA-binding</keyword>
<accession>A0A645JIU6</accession>
<dbReference type="EMBL" id="VSSQ01141884">
    <property type="protein sequence ID" value="MPN63040.1"/>
    <property type="molecule type" value="Genomic_DNA"/>
</dbReference>
<keyword evidence="3" id="KW-0804">Transcription</keyword>
<dbReference type="SUPFAM" id="SSF46894">
    <property type="entry name" value="C-terminal effector domain of the bipartite response regulators"/>
    <property type="match status" value="1"/>
</dbReference>
<evidence type="ECO:0000259" key="4">
    <source>
        <dbReference type="PROSITE" id="PS50043"/>
    </source>
</evidence>
<feature type="domain" description="HTH luxR-type" evidence="4">
    <location>
        <begin position="5"/>
        <end position="70"/>
    </location>
</feature>
<organism evidence="5">
    <name type="scientific">bioreactor metagenome</name>
    <dbReference type="NCBI Taxonomy" id="1076179"/>
    <lineage>
        <taxon>unclassified sequences</taxon>
        <taxon>metagenomes</taxon>
        <taxon>ecological metagenomes</taxon>
    </lineage>
</organism>
<dbReference type="SMART" id="SM00421">
    <property type="entry name" value="HTH_LUXR"/>
    <property type="match status" value="1"/>
</dbReference>
<evidence type="ECO:0000256" key="2">
    <source>
        <dbReference type="ARBA" id="ARBA00023125"/>
    </source>
</evidence>